<dbReference type="STRING" id="623744.A0A553NIX2"/>
<proteinExistence type="predicted"/>
<dbReference type="PROSITE" id="PS51444">
    <property type="entry name" value="FH2"/>
    <property type="match status" value="1"/>
</dbReference>
<feature type="compositionally biased region" description="Basic residues" evidence="1">
    <location>
        <begin position="740"/>
        <end position="749"/>
    </location>
</feature>
<gene>
    <name evidence="3" type="ORF">DNTS_018610</name>
</gene>
<protein>
    <recommendedName>
        <fullName evidence="2">FH2 domain-containing protein</fullName>
    </recommendedName>
</protein>
<dbReference type="PANTHER" id="PTHR46345">
    <property type="entry name" value="INVERTED FORMIN-2"/>
    <property type="match status" value="1"/>
</dbReference>
<dbReference type="EMBL" id="SRMA01026925">
    <property type="protein sequence ID" value="TRY65384.1"/>
    <property type="molecule type" value="Genomic_DNA"/>
</dbReference>
<dbReference type="InterPro" id="IPR042201">
    <property type="entry name" value="FH2_Formin_sf"/>
</dbReference>
<evidence type="ECO:0000259" key="2">
    <source>
        <dbReference type="PROSITE" id="PS51444"/>
    </source>
</evidence>
<dbReference type="Pfam" id="PF02181">
    <property type="entry name" value="FH2"/>
    <property type="match status" value="1"/>
</dbReference>
<organism evidence="3 4">
    <name type="scientific">Danionella cerebrum</name>
    <dbReference type="NCBI Taxonomy" id="2873325"/>
    <lineage>
        <taxon>Eukaryota</taxon>
        <taxon>Metazoa</taxon>
        <taxon>Chordata</taxon>
        <taxon>Craniata</taxon>
        <taxon>Vertebrata</taxon>
        <taxon>Euteleostomi</taxon>
        <taxon>Actinopterygii</taxon>
        <taxon>Neopterygii</taxon>
        <taxon>Teleostei</taxon>
        <taxon>Ostariophysi</taxon>
        <taxon>Cypriniformes</taxon>
        <taxon>Danionidae</taxon>
        <taxon>Danioninae</taxon>
        <taxon>Danionella</taxon>
    </lineage>
</organism>
<feature type="region of interest" description="Disordered" evidence="1">
    <location>
        <begin position="419"/>
        <end position="480"/>
    </location>
</feature>
<feature type="compositionally biased region" description="Basic and acidic residues" evidence="1">
    <location>
        <begin position="729"/>
        <end position="739"/>
    </location>
</feature>
<dbReference type="PANTHER" id="PTHR46345:SF8">
    <property type="entry name" value="FORMIN 3, ISOFORM B"/>
    <property type="match status" value="1"/>
</dbReference>
<dbReference type="Gene3D" id="1.20.58.2220">
    <property type="entry name" value="Formin, FH2 domain"/>
    <property type="match status" value="1"/>
</dbReference>
<comment type="caution">
    <text evidence="3">The sequence shown here is derived from an EMBL/GenBank/DDBJ whole genome shotgun (WGS) entry which is preliminary data.</text>
</comment>
<dbReference type="InterPro" id="IPR015425">
    <property type="entry name" value="FH2_Formin"/>
</dbReference>
<dbReference type="AlphaFoldDB" id="A0A553NIX2"/>
<evidence type="ECO:0000313" key="4">
    <source>
        <dbReference type="Proteomes" id="UP000316079"/>
    </source>
</evidence>
<feature type="domain" description="FH2" evidence="2">
    <location>
        <begin position="1"/>
        <end position="262"/>
    </location>
</feature>
<sequence length="749" mass="83309">SSESVLEALLHLSTGILSAESLRALIKLLPEEEEDRLVALLLKEEFSPTLTLIKEDLSIILNAIKELLSCSELHRVLRLVLQAANIISAGGSAGNALGFKLSSLLSLVDTKSNKPGINLMHVLAEEAQKNHLLMFTERLSHVQQAERVSVEGLSAEFISLSDRIHQLQMKIQTDQELFTKLQPFLESASGALKDLSLSVDQLQIDRDALIDFFCEERDSFSLDECLRIFRSFSCKFRKALQDNVERGMWEDSRRRRLKEAELKRKTWAGLVDTVGGASQTRLKRDGAADTALQEEEVVEYPNPAPHVTKDFREQAMDLKSDDVGEFSSHSQRDRPVYDGTKVMLRQSIASECDVVIEDLARKESNELQASGWTKNSQNPNDFLSKNNCEAIPKNKVIEKDTMQQKTELKTNQDVHVTLNECESQPHNTTDNLKKEKEVNQQKNGAPTQSAINDVPKVVPSENKTKNGDNPSFGPHSHTKDSIAENKALGDENIFQSLVMNPNETESSKATDKKQQKAEVQTQGGAQLIQSLSTSQTNLQPFKESLKLDLFSKNQAIDQKMKQKTKLQTISKVTAADVSKCLYMKSDERALKKGIRARPKLPSKPLKESLDSDIIPKDDARKQPITRNLTMKATQPSAIKKQASFDVKSQRSPSSSLRCTKESRGHPLRIQVCCSGGLPALQNSSTHPLACASRSAVGKGNQTPAPKAMVKVVVPPAEQVRKSISAAQEKFMDRRSDKSSKPTRKKNNND</sequence>
<keyword evidence="4" id="KW-1185">Reference proteome</keyword>
<feature type="region of interest" description="Disordered" evidence="1">
    <location>
        <begin position="633"/>
        <end position="661"/>
    </location>
</feature>
<dbReference type="Proteomes" id="UP000316079">
    <property type="component" value="Unassembled WGS sequence"/>
</dbReference>
<reference evidence="3 4" key="1">
    <citation type="journal article" date="2019" name="Sci. Data">
        <title>Hybrid genome assembly and annotation of Danionella translucida.</title>
        <authorList>
            <person name="Kadobianskyi M."/>
            <person name="Schulze L."/>
            <person name="Schuelke M."/>
            <person name="Judkewitz B."/>
        </authorList>
    </citation>
    <scope>NUCLEOTIDE SEQUENCE [LARGE SCALE GENOMIC DNA]</scope>
    <source>
        <strain evidence="3 4">Bolton</strain>
    </source>
</reference>
<dbReference type="OrthoDB" id="26518at2759"/>
<evidence type="ECO:0000313" key="3">
    <source>
        <dbReference type="EMBL" id="TRY65384.1"/>
    </source>
</evidence>
<feature type="non-terminal residue" evidence="3">
    <location>
        <position position="1"/>
    </location>
</feature>
<feature type="compositionally biased region" description="Polar residues" evidence="1">
    <location>
        <begin position="419"/>
        <end position="430"/>
    </location>
</feature>
<feature type="region of interest" description="Disordered" evidence="1">
    <location>
        <begin position="724"/>
        <end position="749"/>
    </location>
</feature>
<feature type="compositionally biased region" description="Polar residues" evidence="1">
    <location>
        <begin position="440"/>
        <end position="451"/>
    </location>
</feature>
<evidence type="ECO:0000256" key="1">
    <source>
        <dbReference type="SAM" id="MobiDB-lite"/>
    </source>
</evidence>
<dbReference type="SUPFAM" id="SSF101447">
    <property type="entry name" value="Formin homology 2 domain (FH2 domain)"/>
    <property type="match status" value="1"/>
</dbReference>
<accession>A0A553NIX2</accession>
<name>A0A553NIX2_9TELE</name>